<dbReference type="EMBL" id="BARW01037046">
    <property type="protein sequence ID" value="GAJ22336.1"/>
    <property type="molecule type" value="Genomic_DNA"/>
</dbReference>
<evidence type="ECO:0000313" key="1">
    <source>
        <dbReference type="EMBL" id="GAJ22336.1"/>
    </source>
</evidence>
<gene>
    <name evidence="1" type="ORF">S12H4_57318</name>
</gene>
<proteinExistence type="predicted"/>
<protein>
    <submittedName>
        <fullName evidence="1">Uncharacterized protein</fullName>
    </submittedName>
</protein>
<accession>X1VVV6</accession>
<dbReference type="AlphaFoldDB" id="X1VVV6"/>
<reference evidence="1" key="1">
    <citation type="journal article" date="2014" name="Front. Microbiol.">
        <title>High frequency of phylogenetically diverse reductive dehalogenase-homologous genes in deep subseafloor sedimentary metagenomes.</title>
        <authorList>
            <person name="Kawai M."/>
            <person name="Futagami T."/>
            <person name="Toyoda A."/>
            <person name="Takaki Y."/>
            <person name="Nishi S."/>
            <person name="Hori S."/>
            <person name="Arai W."/>
            <person name="Tsubouchi T."/>
            <person name="Morono Y."/>
            <person name="Uchiyama I."/>
            <person name="Ito T."/>
            <person name="Fujiyama A."/>
            <person name="Inagaki F."/>
            <person name="Takami H."/>
        </authorList>
    </citation>
    <scope>NUCLEOTIDE SEQUENCE</scope>
    <source>
        <strain evidence="1">Expedition CK06-06</strain>
    </source>
</reference>
<name>X1VVV6_9ZZZZ</name>
<sequence length="82" mass="9622">MAKNNEIDIDSKEINVKTIKCPCCGEEIDYRYFIESELVIVKRYKSIIAHLKEEWGEVFINDNTVLLGKIKELEQLYSILIK</sequence>
<organism evidence="1">
    <name type="scientific">marine sediment metagenome</name>
    <dbReference type="NCBI Taxonomy" id="412755"/>
    <lineage>
        <taxon>unclassified sequences</taxon>
        <taxon>metagenomes</taxon>
        <taxon>ecological metagenomes</taxon>
    </lineage>
</organism>
<comment type="caution">
    <text evidence="1">The sequence shown here is derived from an EMBL/GenBank/DDBJ whole genome shotgun (WGS) entry which is preliminary data.</text>
</comment>